<dbReference type="Proteomes" id="UP001150904">
    <property type="component" value="Unassembled WGS sequence"/>
</dbReference>
<dbReference type="GeneID" id="83179224"/>
<name>A0A9W9MMG6_9EURO</name>
<proteinExistence type="inferred from homology"/>
<evidence type="ECO:0000256" key="1">
    <source>
        <dbReference type="ARBA" id="ARBA00000966"/>
    </source>
</evidence>
<keyword evidence="8" id="KW-0732">Signal</keyword>
<sequence length="349" mass="38765">MKISTWLPTLVSSCMHGVAAIQYAGVNLIGLAADASLLGTAYTSFESTSCGGKQTNYPYLDPPELYWEWRDLGFNMIRLPVAWGHIQDGLNGPLNQTTLSELDNLVNIITSNGSTVILDIHNYARYYCAVIGQPLLDLPDAPQEVTDDNFTDLWGKLAAHYKDNPNVIFELMNEPWGLSAFLWADTMKKAIQAILKEAPSHRILIAGPYAATVTTWELRSALALLPLLDTAPRGQIIFDLHQYFDILNGGSADCLEWWLFYLPFEAVTSTLRSHNAIAMLTEFGGGPNDACAEIIEKVLEFFEDNSDVWKGWTAWSNMKGDQAISPNASSQYYKLAGVMEKFAPLRVDQ</sequence>
<reference evidence="10" key="2">
    <citation type="journal article" date="2023" name="IMA Fungus">
        <title>Comparative genomic study of the Penicillium genus elucidates a diverse pangenome and 15 lateral gene transfer events.</title>
        <authorList>
            <person name="Petersen C."/>
            <person name="Sorensen T."/>
            <person name="Nielsen M.R."/>
            <person name="Sondergaard T.E."/>
            <person name="Sorensen J.L."/>
            <person name="Fitzpatrick D.A."/>
            <person name="Frisvad J.C."/>
            <person name="Nielsen K.L."/>
        </authorList>
    </citation>
    <scope>NUCLEOTIDE SEQUENCE</scope>
    <source>
        <strain evidence="10">IBT 15544</strain>
    </source>
</reference>
<evidence type="ECO:0000256" key="7">
    <source>
        <dbReference type="RuleBase" id="RU361153"/>
    </source>
</evidence>
<dbReference type="GO" id="GO:0008810">
    <property type="term" value="F:cellulase activity"/>
    <property type="evidence" value="ECO:0007669"/>
    <property type="project" value="UniProtKB-EC"/>
</dbReference>
<dbReference type="GO" id="GO:0009251">
    <property type="term" value="P:glucan catabolic process"/>
    <property type="evidence" value="ECO:0007669"/>
    <property type="project" value="TreeGrafter"/>
</dbReference>
<evidence type="ECO:0000313" key="11">
    <source>
        <dbReference type="Proteomes" id="UP001150904"/>
    </source>
</evidence>
<comment type="similarity">
    <text evidence="2 7">Belongs to the glycosyl hydrolase 5 (cellulase A) family.</text>
</comment>
<dbReference type="SUPFAM" id="SSF51445">
    <property type="entry name" value="(Trans)glycosidases"/>
    <property type="match status" value="1"/>
</dbReference>
<dbReference type="InterPro" id="IPR001547">
    <property type="entry name" value="Glyco_hydro_5"/>
</dbReference>
<evidence type="ECO:0000256" key="4">
    <source>
        <dbReference type="ARBA" id="ARBA00022801"/>
    </source>
</evidence>
<keyword evidence="4 7" id="KW-0378">Hydrolase</keyword>
<dbReference type="Pfam" id="PF00150">
    <property type="entry name" value="Cellulase"/>
    <property type="match status" value="1"/>
</dbReference>
<gene>
    <name evidence="10" type="ORF">N7498_004861</name>
</gene>
<dbReference type="InterPro" id="IPR017853">
    <property type="entry name" value="GH"/>
</dbReference>
<dbReference type="RefSeq" id="XP_058308461.1">
    <property type="nucleotide sequence ID" value="XM_058451923.1"/>
</dbReference>
<comment type="catalytic activity">
    <reaction evidence="1">
        <text>Endohydrolysis of (1-&gt;4)-beta-D-glucosidic linkages in cellulose, lichenin and cereal beta-D-glucans.</text>
        <dbReference type="EC" id="3.2.1.4"/>
    </reaction>
</comment>
<dbReference type="EMBL" id="JAPQKR010000012">
    <property type="protein sequence ID" value="KAJ5203982.1"/>
    <property type="molecule type" value="Genomic_DNA"/>
</dbReference>
<comment type="function">
    <text evidence="6">Has endoglucanase activity on substrates containing beta-1,4 glycosidic bonds, like in carboxymethylcellulose (CMC), hydroxyethylcellulose (HEC) and beta-glucan. Involved in the degradation of complex natural cellulosic substrates.</text>
</comment>
<dbReference type="EC" id="3.2.1.4" evidence="3"/>
<dbReference type="PANTHER" id="PTHR34142">
    <property type="entry name" value="ENDO-BETA-1,4-GLUCANASE A"/>
    <property type="match status" value="1"/>
</dbReference>
<dbReference type="AlphaFoldDB" id="A0A9W9MMG6"/>
<dbReference type="OrthoDB" id="5823761at2759"/>
<dbReference type="Gene3D" id="3.20.20.80">
    <property type="entry name" value="Glycosidases"/>
    <property type="match status" value="1"/>
</dbReference>
<evidence type="ECO:0000259" key="9">
    <source>
        <dbReference type="Pfam" id="PF00150"/>
    </source>
</evidence>
<evidence type="ECO:0000256" key="2">
    <source>
        <dbReference type="ARBA" id="ARBA00005641"/>
    </source>
</evidence>
<keyword evidence="11" id="KW-1185">Reference proteome</keyword>
<organism evidence="10 11">
    <name type="scientific">Penicillium cinerascens</name>
    <dbReference type="NCBI Taxonomy" id="70096"/>
    <lineage>
        <taxon>Eukaryota</taxon>
        <taxon>Fungi</taxon>
        <taxon>Dikarya</taxon>
        <taxon>Ascomycota</taxon>
        <taxon>Pezizomycotina</taxon>
        <taxon>Eurotiomycetes</taxon>
        <taxon>Eurotiomycetidae</taxon>
        <taxon>Eurotiales</taxon>
        <taxon>Aspergillaceae</taxon>
        <taxon>Penicillium</taxon>
    </lineage>
</organism>
<evidence type="ECO:0000256" key="3">
    <source>
        <dbReference type="ARBA" id="ARBA00012601"/>
    </source>
</evidence>
<dbReference type="PANTHER" id="PTHR34142:SF1">
    <property type="entry name" value="GLYCOSIDE HYDROLASE FAMILY 5 DOMAIN-CONTAINING PROTEIN"/>
    <property type="match status" value="1"/>
</dbReference>
<keyword evidence="5 7" id="KW-0326">Glycosidase</keyword>
<feature type="chain" id="PRO_5040752564" description="cellulase" evidence="8">
    <location>
        <begin position="21"/>
        <end position="349"/>
    </location>
</feature>
<evidence type="ECO:0000256" key="6">
    <source>
        <dbReference type="ARBA" id="ARBA00025192"/>
    </source>
</evidence>
<reference evidence="10" key="1">
    <citation type="submission" date="2022-12" db="EMBL/GenBank/DDBJ databases">
        <authorList>
            <person name="Petersen C."/>
        </authorList>
    </citation>
    <scope>NUCLEOTIDE SEQUENCE</scope>
    <source>
        <strain evidence="10">IBT 15544</strain>
    </source>
</reference>
<evidence type="ECO:0000256" key="8">
    <source>
        <dbReference type="SAM" id="SignalP"/>
    </source>
</evidence>
<accession>A0A9W9MMG6</accession>
<feature type="signal peptide" evidence="8">
    <location>
        <begin position="1"/>
        <end position="20"/>
    </location>
</feature>
<evidence type="ECO:0000313" key="10">
    <source>
        <dbReference type="EMBL" id="KAJ5203982.1"/>
    </source>
</evidence>
<protein>
    <recommendedName>
        <fullName evidence="3">cellulase</fullName>
        <ecNumber evidence="3">3.2.1.4</ecNumber>
    </recommendedName>
</protein>
<feature type="domain" description="Glycoside hydrolase family 5" evidence="9">
    <location>
        <begin position="64"/>
        <end position="317"/>
    </location>
</feature>
<comment type="caution">
    <text evidence="10">The sequence shown here is derived from an EMBL/GenBank/DDBJ whole genome shotgun (WGS) entry which is preliminary data.</text>
</comment>
<evidence type="ECO:0000256" key="5">
    <source>
        <dbReference type="ARBA" id="ARBA00023295"/>
    </source>
</evidence>